<accession>A0A2P8GJJ9</accession>
<evidence type="ECO:0000256" key="1">
    <source>
        <dbReference type="SAM" id="MobiDB-lite"/>
    </source>
</evidence>
<evidence type="ECO:0000313" key="2">
    <source>
        <dbReference type="EMBL" id="PSL34139.1"/>
    </source>
</evidence>
<evidence type="ECO:0000313" key="3">
    <source>
        <dbReference type="Proteomes" id="UP000241964"/>
    </source>
</evidence>
<dbReference type="Proteomes" id="UP000241964">
    <property type="component" value="Unassembled WGS sequence"/>
</dbReference>
<organism evidence="2 3">
    <name type="scientific">Dyadobacter jiangsuensis</name>
    <dbReference type="NCBI Taxonomy" id="1591085"/>
    <lineage>
        <taxon>Bacteria</taxon>
        <taxon>Pseudomonadati</taxon>
        <taxon>Bacteroidota</taxon>
        <taxon>Cytophagia</taxon>
        <taxon>Cytophagales</taxon>
        <taxon>Spirosomataceae</taxon>
        <taxon>Dyadobacter</taxon>
    </lineage>
</organism>
<dbReference type="EMBL" id="PYAS01000001">
    <property type="protein sequence ID" value="PSL34139.1"/>
    <property type="molecule type" value="Genomic_DNA"/>
</dbReference>
<name>A0A2P8GJJ9_9BACT</name>
<dbReference type="AlphaFoldDB" id="A0A2P8GJJ9"/>
<feature type="region of interest" description="Disordered" evidence="1">
    <location>
        <begin position="110"/>
        <end position="149"/>
    </location>
</feature>
<keyword evidence="3" id="KW-1185">Reference proteome</keyword>
<protein>
    <submittedName>
        <fullName evidence="2">Uncharacterized protein</fullName>
    </submittedName>
</protein>
<proteinExistence type="predicted"/>
<feature type="compositionally biased region" description="Low complexity" evidence="1">
    <location>
        <begin position="117"/>
        <end position="149"/>
    </location>
</feature>
<dbReference type="RefSeq" id="WP_106593782.1">
    <property type="nucleotide sequence ID" value="NZ_PYAS01000001.1"/>
</dbReference>
<gene>
    <name evidence="2" type="ORF">CLV60_101508</name>
</gene>
<reference evidence="2 3" key="1">
    <citation type="submission" date="2018-03" db="EMBL/GenBank/DDBJ databases">
        <title>Genomic Encyclopedia of Archaeal and Bacterial Type Strains, Phase II (KMG-II): from individual species to whole genera.</title>
        <authorList>
            <person name="Goeker M."/>
        </authorList>
    </citation>
    <scope>NUCLEOTIDE SEQUENCE [LARGE SCALE GENOMIC DNA]</scope>
    <source>
        <strain evidence="2 3">DSM 29057</strain>
    </source>
</reference>
<dbReference type="OrthoDB" id="9945624at2"/>
<comment type="caution">
    <text evidence="2">The sequence shown here is derived from an EMBL/GenBank/DDBJ whole genome shotgun (WGS) entry which is preliminary data.</text>
</comment>
<sequence>MLEVVVVLAIIALVLLFLRAGRQNTIVYRKKVAPPDRGYSIRDHPCAFDQSATTNYYTDNAPPSDHTFQDALAFQGGEFGGAGAGDSYDIGPVDPMGNAFADFDMNTGDISSSYTEGGDFSSDDSGTSDSGSSDSGSDSSGDCTSFSGD</sequence>